<proteinExistence type="inferred from homology"/>
<evidence type="ECO:0000256" key="3">
    <source>
        <dbReference type="ARBA" id="ARBA00022741"/>
    </source>
</evidence>
<dbReference type="Pfam" id="PF13476">
    <property type="entry name" value="AAA_23"/>
    <property type="match status" value="1"/>
</dbReference>
<evidence type="ECO:0000256" key="1">
    <source>
        <dbReference type="ARBA" id="ARBA00009441"/>
    </source>
</evidence>
<reference evidence="11 12" key="1">
    <citation type="submission" date="2015-09" db="EMBL/GenBank/DDBJ databases">
        <title>Genome sequence of Acetobacterium wieringae DSM 1911.</title>
        <authorList>
            <person name="Poehlein A."/>
            <person name="Bengelsdorf F.R."/>
            <person name="Schiel-Bengelsdorf B."/>
            <person name="Duerre P."/>
            <person name="Daniel R."/>
        </authorList>
    </citation>
    <scope>NUCLEOTIDE SEQUENCE [LARGE SCALE GENOMIC DNA]</scope>
    <source>
        <strain evidence="11 12">DSM 1911</strain>
    </source>
</reference>
<dbReference type="SUPFAM" id="SSF52540">
    <property type="entry name" value="P-loop containing nucleoside triphosphate hydrolases"/>
    <property type="match status" value="1"/>
</dbReference>
<dbReference type="InterPro" id="IPR027417">
    <property type="entry name" value="P-loop_NTPase"/>
</dbReference>
<dbReference type="Proteomes" id="UP000176244">
    <property type="component" value="Unassembled WGS sequence"/>
</dbReference>
<dbReference type="InterPro" id="IPR038729">
    <property type="entry name" value="Rad50/SbcC_AAA"/>
</dbReference>
<dbReference type="NCBIfam" id="TIGR00634">
    <property type="entry name" value="recN"/>
    <property type="match status" value="1"/>
</dbReference>
<gene>
    <name evidence="11" type="primary">recN</name>
    <name evidence="11" type="ORF">ACWI_11820</name>
</gene>
<feature type="domain" description="Rad50/SbcC-type AAA" evidence="10">
    <location>
        <begin position="12"/>
        <end position="201"/>
    </location>
</feature>
<dbReference type="GO" id="GO:0009432">
    <property type="term" value="P:SOS response"/>
    <property type="evidence" value="ECO:0007669"/>
    <property type="project" value="TreeGrafter"/>
</dbReference>
<keyword evidence="4 8" id="KW-0227">DNA damage</keyword>
<comment type="caution">
    <text evidence="11">The sequence shown here is derived from an EMBL/GenBank/DDBJ whole genome shotgun (WGS) entry which is preliminary data.</text>
</comment>
<evidence type="ECO:0000259" key="10">
    <source>
        <dbReference type="Pfam" id="PF13476"/>
    </source>
</evidence>
<sequence length="579" mass="65206">MLRNLVVNDYALIDHLVVDFHPGLNVITGETGAGKSIVIDALTLVLGNRGNKTNIRQGKGKMTVQGLFDVSDQPALIQKCEAYGIPMEDGQLILIREIDDRGRNICRANGLIITVTQLKAIGDELIDIHGQHEHQSLFKRENHRQLLDAFGGEKSRKYRDQIAAAAGEIKRIHELIAELETNERELEREKEALQFEINEIEAAALVVGEDEELEGEKRILENRERLFTHTSRAYELLRGENAEQPPILDALSLLAASMTEIAKIDTSFEERLETVNGILSETENLSFEIRSYLEDMEYSLGDLDEIETRLSIIAKLKRKYGHDITEILCYARESSIRLKNLLNRDENLQKYYQELSGLQDNYNKISNNLYQLRLKTASALKKALENELAELAMEKTQVEISVEHDPERVSVHGQDLVEFLISVNPGQAPKPLGKVASGGEISRIMLSLKSIFGNLDAIETMVFDEIDTGISGRTAQVVAEKIQALSVTPPRGRQIICITHLPQIAAMSDQHFMVQKLAQNEGVEVRFLPLDEKGKKEELSRMLGGAEVTRKTWEHAQEMLELSQKIKKSKKSKEDKILS</sequence>
<feature type="coiled-coil region" evidence="9">
    <location>
        <begin position="348"/>
        <end position="401"/>
    </location>
</feature>
<name>A0A1F2PIV8_9FIRM</name>
<comment type="function">
    <text evidence="8">May be involved in recombinational repair of damaged DNA.</text>
</comment>
<dbReference type="GO" id="GO:0006310">
    <property type="term" value="P:DNA recombination"/>
    <property type="evidence" value="ECO:0007669"/>
    <property type="project" value="InterPro"/>
</dbReference>
<keyword evidence="9" id="KW-0175">Coiled coil</keyword>
<dbReference type="Gene3D" id="3.40.50.300">
    <property type="entry name" value="P-loop containing nucleotide triphosphate hydrolases"/>
    <property type="match status" value="2"/>
</dbReference>
<keyword evidence="6 8" id="KW-0234">DNA repair</keyword>
<dbReference type="PIRSF" id="PIRSF003128">
    <property type="entry name" value="RecN"/>
    <property type="match status" value="1"/>
</dbReference>
<evidence type="ECO:0000256" key="7">
    <source>
        <dbReference type="ARBA" id="ARBA00033408"/>
    </source>
</evidence>
<keyword evidence="5" id="KW-0067">ATP-binding</keyword>
<accession>A0A1F2PIV8</accession>
<dbReference type="PANTHER" id="PTHR11059">
    <property type="entry name" value="DNA REPAIR PROTEIN RECN"/>
    <property type="match status" value="1"/>
</dbReference>
<dbReference type="AlphaFoldDB" id="A0A1F2PIV8"/>
<dbReference type="InterPro" id="IPR004604">
    <property type="entry name" value="DNA_recomb/repair_RecN"/>
</dbReference>
<protein>
    <recommendedName>
        <fullName evidence="2 8">DNA repair protein RecN</fullName>
    </recommendedName>
    <alternativeName>
        <fullName evidence="7 8">Recombination protein N</fullName>
    </alternativeName>
</protein>
<evidence type="ECO:0000313" key="11">
    <source>
        <dbReference type="EMBL" id="OFV71268.1"/>
    </source>
</evidence>
<evidence type="ECO:0000256" key="9">
    <source>
        <dbReference type="SAM" id="Coils"/>
    </source>
</evidence>
<evidence type="ECO:0000313" key="12">
    <source>
        <dbReference type="Proteomes" id="UP000176244"/>
    </source>
</evidence>
<dbReference type="GO" id="GO:0043590">
    <property type="term" value="C:bacterial nucleoid"/>
    <property type="evidence" value="ECO:0007669"/>
    <property type="project" value="TreeGrafter"/>
</dbReference>
<dbReference type="FunFam" id="3.40.50.300:FF:000319">
    <property type="entry name" value="DNA repair protein RecN"/>
    <property type="match status" value="1"/>
</dbReference>
<dbReference type="OrthoDB" id="9806954at2"/>
<dbReference type="PANTHER" id="PTHR11059:SF0">
    <property type="entry name" value="DNA REPAIR PROTEIN RECN"/>
    <property type="match status" value="1"/>
</dbReference>
<organism evidence="11 12">
    <name type="scientific">Acetobacterium wieringae</name>
    <dbReference type="NCBI Taxonomy" id="52694"/>
    <lineage>
        <taxon>Bacteria</taxon>
        <taxon>Bacillati</taxon>
        <taxon>Bacillota</taxon>
        <taxon>Clostridia</taxon>
        <taxon>Eubacteriales</taxon>
        <taxon>Eubacteriaceae</taxon>
        <taxon>Acetobacterium</taxon>
    </lineage>
</organism>
<keyword evidence="3" id="KW-0547">Nucleotide-binding</keyword>
<dbReference type="CDD" id="cd03241">
    <property type="entry name" value="ABC_RecN"/>
    <property type="match status" value="2"/>
</dbReference>
<dbReference type="GO" id="GO:0016887">
    <property type="term" value="F:ATP hydrolysis activity"/>
    <property type="evidence" value="ECO:0007669"/>
    <property type="project" value="InterPro"/>
</dbReference>
<dbReference type="STRING" id="52694.ACWI_11820"/>
<evidence type="ECO:0000256" key="5">
    <source>
        <dbReference type="ARBA" id="ARBA00022840"/>
    </source>
</evidence>
<dbReference type="GO" id="GO:0006302">
    <property type="term" value="P:double-strand break repair"/>
    <property type="evidence" value="ECO:0007669"/>
    <property type="project" value="InterPro"/>
</dbReference>
<evidence type="ECO:0000256" key="4">
    <source>
        <dbReference type="ARBA" id="ARBA00022763"/>
    </source>
</evidence>
<dbReference type="GO" id="GO:0005524">
    <property type="term" value="F:ATP binding"/>
    <property type="evidence" value="ECO:0007669"/>
    <property type="project" value="UniProtKB-KW"/>
</dbReference>
<evidence type="ECO:0000256" key="8">
    <source>
        <dbReference type="PIRNR" id="PIRNR003128"/>
    </source>
</evidence>
<evidence type="ECO:0000256" key="6">
    <source>
        <dbReference type="ARBA" id="ARBA00023204"/>
    </source>
</evidence>
<feature type="coiled-coil region" evidence="9">
    <location>
        <begin position="162"/>
        <end position="203"/>
    </location>
</feature>
<dbReference type="EMBL" id="LKEU01000024">
    <property type="protein sequence ID" value="OFV71268.1"/>
    <property type="molecule type" value="Genomic_DNA"/>
</dbReference>
<dbReference type="RefSeq" id="WP_070370514.1">
    <property type="nucleotide sequence ID" value="NZ_LKEU01000024.1"/>
</dbReference>
<evidence type="ECO:0000256" key="2">
    <source>
        <dbReference type="ARBA" id="ARBA00021315"/>
    </source>
</evidence>
<comment type="similarity">
    <text evidence="1 8">Belongs to the RecN family.</text>
</comment>